<comment type="caution">
    <text evidence="2">The sequence shown here is derived from an EMBL/GenBank/DDBJ whole genome shotgun (WGS) entry which is preliminary data.</text>
</comment>
<evidence type="ECO:0000259" key="1">
    <source>
        <dbReference type="PROSITE" id="PS51340"/>
    </source>
</evidence>
<dbReference type="InterPro" id="IPR005163">
    <property type="entry name" value="Tri_helical_YiiM-like"/>
</dbReference>
<dbReference type="RefSeq" id="WP_043939332.1">
    <property type="nucleotide sequence ID" value="NZ_JAOTPC010000002.1"/>
</dbReference>
<gene>
    <name evidence="2" type="ORF">COK72_11230</name>
</gene>
<organism evidence="2 3">
    <name type="scientific">Bacillus thuringiensis</name>
    <dbReference type="NCBI Taxonomy" id="1428"/>
    <lineage>
        <taxon>Bacteria</taxon>
        <taxon>Bacillati</taxon>
        <taxon>Bacillota</taxon>
        <taxon>Bacilli</taxon>
        <taxon>Bacillales</taxon>
        <taxon>Bacillaceae</taxon>
        <taxon>Bacillus</taxon>
        <taxon>Bacillus cereus group</taxon>
    </lineage>
</organism>
<dbReference type="Gene3D" id="2.40.33.20">
    <property type="entry name" value="PK beta-barrel domain-like"/>
    <property type="match status" value="1"/>
</dbReference>
<dbReference type="GO" id="GO:0030151">
    <property type="term" value="F:molybdenum ion binding"/>
    <property type="evidence" value="ECO:0007669"/>
    <property type="project" value="InterPro"/>
</dbReference>
<dbReference type="InterPro" id="IPR005302">
    <property type="entry name" value="MoCF_Sase_C"/>
</dbReference>
<feature type="domain" description="MOSC" evidence="1">
    <location>
        <begin position="33"/>
        <end position="166"/>
    </location>
</feature>
<dbReference type="Pfam" id="PF03475">
    <property type="entry name" value="YiiM_3-alpha"/>
    <property type="match status" value="1"/>
</dbReference>
<dbReference type="PROSITE" id="PS51340">
    <property type="entry name" value="MOSC"/>
    <property type="match status" value="1"/>
</dbReference>
<evidence type="ECO:0000313" key="3">
    <source>
        <dbReference type="Proteomes" id="UP000226106"/>
    </source>
</evidence>
<accession>A0A9X7ANU9</accession>
<name>A0A9X7ANU9_BACTU</name>
<dbReference type="SUPFAM" id="SSF50800">
    <property type="entry name" value="PK beta-barrel domain-like"/>
    <property type="match status" value="1"/>
</dbReference>
<sequence length="215" mass="24430">MPETIFQVKSINIGKVENLSYGKTVISTAIRKRPVQGRIFLTKIGLIGDEQAYKDHGGKDKALCVYSYNRYAYWNNIIHNMIDDSLFGENITVYGLTEEKIHIGDIFAFGEAVIQVSEPRNPCYKLAKKYDVPNLAFEMQQTGYTGFLCRVLQEGNVSASDCLQLVASHPKRVSISQVNHVKFHNKYNKEALERIIEVDALSDSLRELLLIRLNK</sequence>
<protein>
    <submittedName>
        <fullName evidence="2">MOSC domain-containing protein</fullName>
    </submittedName>
</protein>
<dbReference type="AlphaFoldDB" id="A0A9X7ANU9"/>
<evidence type="ECO:0000313" key="2">
    <source>
        <dbReference type="EMBL" id="PFT47675.1"/>
    </source>
</evidence>
<dbReference type="PANTHER" id="PTHR30212:SF4">
    <property type="entry name" value="MOSC DOMAIN-CONTAINING PROTEIN"/>
    <property type="match status" value="1"/>
</dbReference>
<proteinExistence type="predicted"/>
<reference evidence="2 3" key="1">
    <citation type="submission" date="2017-09" db="EMBL/GenBank/DDBJ databases">
        <title>Large-scale bioinformatics analysis of Bacillus genomes uncovers conserved roles of natural products in bacterial physiology.</title>
        <authorList>
            <consortium name="Agbiome Team Llc"/>
            <person name="Bleich R.M."/>
            <person name="Grubbs K.J."/>
            <person name="Santa Maria K.C."/>
            <person name="Allen S.E."/>
            <person name="Farag S."/>
            <person name="Shank E.A."/>
            <person name="Bowers A."/>
        </authorList>
    </citation>
    <scope>NUCLEOTIDE SEQUENCE [LARGE SCALE GENOMIC DNA]</scope>
    <source>
        <strain evidence="2 3">AFS065400</strain>
    </source>
</reference>
<dbReference type="Proteomes" id="UP000226106">
    <property type="component" value="Unassembled WGS sequence"/>
</dbReference>
<dbReference type="GO" id="GO:0030170">
    <property type="term" value="F:pyridoxal phosphate binding"/>
    <property type="evidence" value="ECO:0007669"/>
    <property type="project" value="InterPro"/>
</dbReference>
<dbReference type="Pfam" id="PF03473">
    <property type="entry name" value="MOSC"/>
    <property type="match status" value="1"/>
</dbReference>
<dbReference type="GO" id="GO:0003824">
    <property type="term" value="F:catalytic activity"/>
    <property type="evidence" value="ECO:0007669"/>
    <property type="project" value="InterPro"/>
</dbReference>
<dbReference type="EMBL" id="NVCO01000032">
    <property type="protein sequence ID" value="PFT47675.1"/>
    <property type="molecule type" value="Genomic_DNA"/>
</dbReference>
<dbReference type="InterPro" id="IPR011037">
    <property type="entry name" value="Pyrv_Knase-like_insert_dom_sf"/>
</dbReference>
<dbReference type="PANTHER" id="PTHR30212">
    <property type="entry name" value="PROTEIN YIIM"/>
    <property type="match status" value="1"/>
</dbReference>
<dbReference type="InterPro" id="IPR052353">
    <property type="entry name" value="Benzoxazolinone_Detox_Enz"/>
</dbReference>